<evidence type="ECO:0000313" key="2">
    <source>
        <dbReference type="EMBL" id="KAA3486370.1"/>
    </source>
</evidence>
<dbReference type="OrthoDB" id="10484681at2759"/>
<keyword evidence="1" id="KW-0472">Membrane</keyword>
<evidence type="ECO:0000256" key="1">
    <source>
        <dbReference type="SAM" id="Phobius"/>
    </source>
</evidence>
<keyword evidence="3" id="KW-1185">Reference proteome</keyword>
<dbReference type="Proteomes" id="UP000325315">
    <property type="component" value="Unassembled WGS sequence"/>
</dbReference>
<name>A0A5B6WWS2_9ROSI</name>
<dbReference type="EMBL" id="SMMG02000001">
    <property type="protein sequence ID" value="KAA3486370.1"/>
    <property type="molecule type" value="Genomic_DNA"/>
</dbReference>
<organism evidence="2 3">
    <name type="scientific">Gossypium australe</name>
    <dbReference type="NCBI Taxonomy" id="47621"/>
    <lineage>
        <taxon>Eukaryota</taxon>
        <taxon>Viridiplantae</taxon>
        <taxon>Streptophyta</taxon>
        <taxon>Embryophyta</taxon>
        <taxon>Tracheophyta</taxon>
        <taxon>Spermatophyta</taxon>
        <taxon>Magnoliopsida</taxon>
        <taxon>eudicotyledons</taxon>
        <taxon>Gunneridae</taxon>
        <taxon>Pentapetalae</taxon>
        <taxon>rosids</taxon>
        <taxon>malvids</taxon>
        <taxon>Malvales</taxon>
        <taxon>Malvaceae</taxon>
        <taxon>Malvoideae</taxon>
        <taxon>Gossypium</taxon>
    </lineage>
</organism>
<protein>
    <submittedName>
        <fullName evidence="2">Uncharacterized protein</fullName>
    </submittedName>
</protein>
<feature type="transmembrane region" description="Helical" evidence="1">
    <location>
        <begin position="12"/>
        <end position="29"/>
    </location>
</feature>
<dbReference type="AlphaFoldDB" id="A0A5B6WWS2"/>
<keyword evidence="1" id="KW-1133">Transmembrane helix</keyword>
<sequence length="118" mass="13075">MSIGRATGQRMLWLHMHFIAHLISVIGYNRQLRFYLFNMATWMGRYGNKSASSRLPGLATTKTASAPCISNKGICSVNGEHHLNSPTTHSEDIDSCSLNVSPCTSNCNNGLLGRTRYR</sequence>
<evidence type="ECO:0000313" key="3">
    <source>
        <dbReference type="Proteomes" id="UP000325315"/>
    </source>
</evidence>
<comment type="caution">
    <text evidence="2">The sequence shown here is derived from an EMBL/GenBank/DDBJ whole genome shotgun (WGS) entry which is preliminary data.</text>
</comment>
<keyword evidence="1" id="KW-0812">Transmembrane</keyword>
<reference evidence="3" key="1">
    <citation type="journal article" date="2019" name="Plant Biotechnol. J.">
        <title>Genome sequencing of the Australian wild diploid species Gossypium australe highlights disease resistance and delayed gland morphogenesis.</title>
        <authorList>
            <person name="Cai Y."/>
            <person name="Cai X."/>
            <person name="Wang Q."/>
            <person name="Wang P."/>
            <person name="Zhang Y."/>
            <person name="Cai C."/>
            <person name="Xu Y."/>
            <person name="Wang K."/>
            <person name="Zhou Z."/>
            <person name="Wang C."/>
            <person name="Geng S."/>
            <person name="Li B."/>
            <person name="Dong Q."/>
            <person name="Hou Y."/>
            <person name="Wang H."/>
            <person name="Ai P."/>
            <person name="Liu Z."/>
            <person name="Yi F."/>
            <person name="Sun M."/>
            <person name="An G."/>
            <person name="Cheng J."/>
            <person name="Zhang Y."/>
            <person name="Shi Q."/>
            <person name="Xie Y."/>
            <person name="Shi X."/>
            <person name="Chang Y."/>
            <person name="Huang F."/>
            <person name="Chen Y."/>
            <person name="Hong S."/>
            <person name="Mi L."/>
            <person name="Sun Q."/>
            <person name="Zhang L."/>
            <person name="Zhou B."/>
            <person name="Peng R."/>
            <person name="Zhang X."/>
            <person name="Liu F."/>
        </authorList>
    </citation>
    <scope>NUCLEOTIDE SEQUENCE [LARGE SCALE GENOMIC DNA]</scope>
    <source>
        <strain evidence="3">cv. PA1801</strain>
    </source>
</reference>
<accession>A0A5B6WWS2</accession>
<gene>
    <name evidence="2" type="ORF">EPI10_030289</name>
</gene>
<proteinExistence type="predicted"/>